<evidence type="ECO:0000256" key="1">
    <source>
        <dbReference type="SAM" id="MobiDB-lite"/>
    </source>
</evidence>
<keyword evidence="3" id="KW-1185">Reference proteome</keyword>
<dbReference type="Proteomes" id="UP001219525">
    <property type="component" value="Unassembled WGS sequence"/>
</dbReference>
<name>A0AAD6YEP6_9AGAR</name>
<dbReference type="AlphaFoldDB" id="A0AAD6YEP6"/>
<comment type="caution">
    <text evidence="2">The sequence shown here is derived from an EMBL/GenBank/DDBJ whole genome shotgun (WGS) entry which is preliminary data.</text>
</comment>
<proteinExistence type="predicted"/>
<protein>
    <submittedName>
        <fullName evidence="2">Uncharacterized protein</fullName>
    </submittedName>
</protein>
<organism evidence="2 3">
    <name type="scientific">Mycena pura</name>
    <dbReference type="NCBI Taxonomy" id="153505"/>
    <lineage>
        <taxon>Eukaryota</taxon>
        <taxon>Fungi</taxon>
        <taxon>Dikarya</taxon>
        <taxon>Basidiomycota</taxon>
        <taxon>Agaricomycotina</taxon>
        <taxon>Agaricomycetes</taxon>
        <taxon>Agaricomycetidae</taxon>
        <taxon>Agaricales</taxon>
        <taxon>Marasmiineae</taxon>
        <taxon>Mycenaceae</taxon>
        <taxon>Mycena</taxon>
    </lineage>
</organism>
<dbReference type="EMBL" id="JARJCW010000014">
    <property type="protein sequence ID" value="KAJ7217239.1"/>
    <property type="molecule type" value="Genomic_DNA"/>
</dbReference>
<gene>
    <name evidence="2" type="ORF">GGX14DRAFT_391049</name>
</gene>
<sequence>MSEHGHLQRLVIKIKKMACKLKDAGAEAPLVALPVCSDPERCDAPAAFASDDWEELRDEELVEGDSPPTPDSPGEGTRAERGRLRHGGFFPAAVDGLPVGFSAGLGAMEEEGEVEKMPSFSGSLGSLRSEWMKLRVKMVNMHRDELKDLTSGGVEQSGRPRWESHSLGWRLGAVRTWEDTC</sequence>
<evidence type="ECO:0000313" key="3">
    <source>
        <dbReference type="Proteomes" id="UP001219525"/>
    </source>
</evidence>
<feature type="region of interest" description="Disordered" evidence="1">
    <location>
        <begin position="56"/>
        <end position="81"/>
    </location>
</feature>
<accession>A0AAD6YEP6</accession>
<evidence type="ECO:0000313" key="2">
    <source>
        <dbReference type="EMBL" id="KAJ7217239.1"/>
    </source>
</evidence>
<reference evidence="2" key="1">
    <citation type="submission" date="2023-03" db="EMBL/GenBank/DDBJ databases">
        <title>Massive genome expansion in bonnet fungi (Mycena s.s.) driven by repeated elements and novel gene families across ecological guilds.</title>
        <authorList>
            <consortium name="Lawrence Berkeley National Laboratory"/>
            <person name="Harder C.B."/>
            <person name="Miyauchi S."/>
            <person name="Viragh M."/>
            <person name="Kuo A."/>
            <person name="Thoen E."/>
            <person name="Andreopoulos B."/>
            <person name="Lu D."/>
            <person name="Skrede I."/>
            <person name="Drula E."/>
            <person name="Henrissat B."/>
            <person name="Morin E."/>
            <person name="Kohler A."/>
            <person name="Barry K."/>
            <person name="LaButti K."/>
            <person name="Morin E."/>
            <person name="Salamov A."/>
            <person name="Lipzen A."/>
            <person name="Mereny Z."/>
            <person name="Hegedus B."/>
            <person name="Baldrian P."/>
            <person name="Stursova M."/>
            <person name="Weitz H."/>
            <person name="Taylor A."/>
            <person name="Grigoriev I.V."/>
            <person name="Nagy L.G."/>
            <person name="Martin F."/>
            <person name="Kauserud H."/>
        </authorList>
    </citation>
    <scope>NUCLEOTIDE SEQUENCE</scope>
    <source>
        <strain evidence="2">9144</strain>
    </source>
</reference>